<evidence type="ECO:0000313" key="4">
    <source>
        <dbReference type="Proteomes" id="UP000030106"/>
    </source>
</evidence>
<keyword evidence="2" id="KW-0472">Membrane</keyword>
<evidence type="ECO:0000256" key="1">
    <source>
        <dbReference type="SAM" id="MobiDB-lite"/>
    </source>
</evidence>
<keyword evidence="2" id="KW-1133">Transmembrane helix</keyword>
<protein>
    <submittedName>
        <fullName evidence="3">Uncharacterized protein</fullName>
    </submittedName>
</protein>
<dbReference type="HOGENOM" id="CLU_064110_0_0_1"/>
<reference evidence="3 4" key="1">
    <citation type="submission" date="2012-10" db="EMBL/GenBank/DDBJ databases">
        <title>Genome sequencing and analysis of entomopathogenic fungi Beauveria bassiana D1-5.</title>
        <authorList>
            <person name="Li Q."/>
            <person name="Wang L."/>
            <person name="Zhang Z."/>
            <person name="Wang Q."/>
            <person name="Ren J."/>
            <person name="Wang M."/>
            <person name="Xu W."/>
            <person name="Wang J."/>
            <person name="Lu Y."/>
            <person name="Du Q."/>
            <person name="Sun Z."/>
        </authorList>
    </citation>
    <scope>NUCLEOTIDE SEQUENCE [LARGE SCALE GENOMIC DNA]</scope>
    <source>
        <strain evidence="3 4">D1-5</strain>
    </source>
</reference>
<evidence type="ECO:0000256" key="2">
    <source>
        <dbReference type="SAM" id="Phobius"/>
    </source>
</evidence>
<feature type="transmembrane region" description="Helical" evidence="2">
    <location>
        <begin position="61"/>
        <end position="84"/>
    </location>
</feature>
<organism evidence="3 4">
    <name type="scientific">Beauveria bassiana D1-5</name>
    <dbReference type="NCBI Taxonomy" id="1245745"/>
    <lineage>
        <taxon>Eukaryota</taxon>
        <taxon>Fungi</taxon>
        <taxon>Dikarya</taxon>
        <taxon>Ascomycota</taxon>
        <taxon>Pezizomycotina</taxon>
        <taxon>Sordariomycetes</taxon>
        <taxon>Hypocreomycetidae</taxon>
        <taxon>Hypocreales</taxon>
        <taxon>Cordycipitaceae</taxon>
        <taxon>Beauveria</taxon>
    </lineage>
</organism>
<feature type="region of interest" description="Disordered" evidence="1">
    <location>
        <begin position="1"/>
        <end position="28"/>
    </location>
</feature>
<gene>
    <name evidence="3" type="ORF">BBAD15_g4019</name>
</gene>
<proteinExistence type="predicted"/>
<dbReference type="Proteomes" id="UP000030106">
    <property type="component" value="Unassembled WGS sequence"/>
</dbReference>
<dbReference type="AlphaFoldDB" id="A0A0A2WC93"/>
<keyword evidence="2" id="KW-0812">Transmembrane</keyword>
<name>A0A0A2WC93_BEABA</name>
<sequence length="344" mass="39882">MPPKKRSAKLAASTSARRDGEPPDPFQKVPEVLEPFTKGLSKKHVYVAHIDGKPAEFKRKIFVVPVLMNIAVAAAFVFRMYYILPYYFTILVKAMVQHPSSFPGETTSTWSDLGWEIGKRGFSMFIDLMLFIFVWPWPVEFVAGQTHGSPVKWRWAVGFREKEIYVRRSRDWQAVLGDVIEERDSNRIFTGYVAQATAPMLQEQKTGYLLMNNNWDLDWKLMVRAHRMVDKKEAALDVFRNAVLVHHKDYGWLRYDLKLGASTEEEEKRRQVFAFRDALLAMGKEDLFYRWVEIVQFEATQPGGFGPEKQEVAAKKIRELFEGQGVDFDKLWKDTVGEDLDKLD</sequence>
<dbReference type="EMBL" id="ANFO01000295">
    <property type="protein sequence ID" value="KGQ10624.1"/>
    <property type="molecule type" value="Genomic_DNA"/>
</dbReference>
<accession>A0A0A2WC93</accession>
<dbReference type="STRING" id="1245745.A0A0A2WC93"/>
<comment type="caution">
    <text evidence="3">The sequence shown here is derived from an EMBL/GenBank/DDBJ whole genome shotgun (WGS) entry which is preliminary data.</text>
</comment>
<evidence type="ECO:0000313" key="3">
    <source>
        <dbReference type="EMBL" id="KGQ10624.1"/>
    </source>
</evidence>
<dbReference type="eggNOG" id="ENOG502SK1Y">
    <property type="taxonomic scope" value="Eukaryota"/>
</dbReference>
<dbReference type="OrthoDB" id="5421757at2759"/>